<organism evidence="2 3">
    <name type="scientific">Sphingomonas guangdongensis</name>
    <dbReference type="NCBI Taxonomy" id="1141890"/>
    <lineage>
        <taxon>Bacteria</taxon>
        <taxon>Pseudomonadati</taxon>
        <taxon>Pseudomonadota</taxon>
        <taxon>Alphaproteobacteria</taxon>
        <taxon>Sphingomonadales</taxon>
        <taxon>Sphingomonadaceae</taxon>
        <taxon>Sphingomonas</taxon>
    </lineage>
</organism>
<name>A0A285QDF1_9SPHN</name>
<dbReference type="AlphaFoldDB" id="A0A285QDF1"/>
<dbReference type="EMBL" id="OBMI01000001">
    <property type="protein sequence ID" value="SOB79970.1"/>
    <property type="molecule type" value="Genomic_DNA"/>
</dbReference>
<evidence type="ECO:0000313" key="3">
    <source>
        <dbReference type="Proteomes" id="UP000219494"/>
    </source>
</evidence>
<dbReference type="RefSeq" id="WP_097062677.1">
    <property type="nucleotide sequence ID" value="NZ_OBMI01000001.1"/>
</dbReference>
<proteinExistence type="predicted"/>
<keyword evidence="2" id="KW-0808">Transferase</keyword>
<dbReference type="Proteomes" id="UP000219494">
    <property type="component" value="Unassembled WGS sequence"/>
</dbReference>
<feature type="domain" description="Polysaccharide pyruvyl transferase" evidence="1">
    <location>
        <begin position="17"/>
        <end position="291"/>
    </location>
</feature>
<dbReference type="InterPro" id="IPR007345">
    <property type="entry name" value="Polysacch_pyruvyl_Trfase"/>
</dbReference>
<evidence type="ECO:0000259" key="1">
    <source>
        <dbReference type="Pfam" id="PF04230"/>
    </source>
</evidence>
<reference evidence="2 3" key="1">
    <citation type="submission" date="2017-07" db="EMBL/GenBank/DDBJ databases">
        <authorList>
            <person name="Sun Z.S."/>
            <person name="Albrecht U."/>
            <person name="Echele G."/>
            <person name="Lee C.C."/>
        </authorList>
    </citation>
    <scope>NUCLEOTIDE SEQUENCE [LARGE SCALE GENOMIC DNA]</scope>
    <source>
        <strain evidence="2 3">CGMCC 1.12672</strain>
    </source>
</reference>
<dbReference type="GO" id="GO:0016740">
    <property type="term" value="F:transferase activity"/>
    <property type="evidence" value="ECO:0007669"/>
    <property type="project" value="UniProtKB-KW"/>
</dbReference>
<accession>A0A285QDF1</accession>
<evidence type="ECO:0000313" key="2">
    <source>
        <dbReference type="EMBL" id="SOB79970.1"/>
    </source>
</evidence>
<dbReference type="OrthoDB" id="9799278at2"/>
<protein>
    <submittedName>
        <fullName evidence="2">Polysaccharide pyruvyl transferase</fullName>
    </submittedName>
</protein>
<keyword evidence="3" id="KW-1185">Reference proteome</keyword>
<dbReference type="Pfam" id="PF04230">
    <property type="entry name" value="PS_pyruv_trans"/>
    <property type="match status" value="1"/>
</dbReference>
<gene>
    <name evidence="2" type="ORF">SAMN06297144_0824</name>
</gene>
<sequence length="356" mass="39107">MGEQRRVGVLTFHRCINYGSYWQARCLTEGLRARGFDAVLLDHHSRRVAAAELRCAFQPQLPRRTAPSDLAAFGRKTRAFVAAIDALPLSRAFPLDDPAAMDPVDTVVVGSDEVWNFAHPWYAGERVFFGDGLRTDRLISYAASFGNHDADGGMGADWAERLRNFDAIAVRDANAERLVTEALGEVPTLVLDPCLQFPEVIAAEAPKTSGDYAVVYGHNFPDWFEMRVRGWADRTGTRLVSIGYRTDWADEQQLDVGPIEFARMMAGARAVATNFFHGCVFALVNGTPFVCASTPYRRNKLRDLTAKLDAGAHLLDEATADDAYDALIGEPLAPAIGQRIAALRVQSAAYLDRALG</sequence>